<dbReference type="InterPro" id="IPR036430">
    <property type="entry name" value="RNase_T2-like_sf"/>
</dbReference>
<evidence type="ECO:0000313" key="4">
    <source>
        <dbReference type="EMBL" id="CAF1071934.1"/>
    </source>
</evidence>
<dbReference type="SUPFAM" id="SSF55895">
    <property type="entry name" value="Ribonuclease Rh-like"/>
    <property type="match status" value="1"/>
</dbReference>
<dbReference type="AlphaFoldDB" id="A0A814M1B4"/>
<evidence type="ECO:0000256" key="2">
    <source>
        <dbReference type="RuleBase" id="RU004328"/>
    </source>
</evidence>
<evidence type="ECO:0000256" key="3">
    <source>
        <dbReference type="SAM" id="Phobius"/>
    </source>
</evidence>
<dbReference type="GO" id="GO:0003723">
    <property type="term" value="F:RNA binding"/>
    <property type="evidence" value="ECO:0007669"/>
    <property type="project" value="InterPro"/>
</dbReference>
<dbReference type="GO" id="GO:0006401">
    <property type="term" value="P:RNA catabolic process"/>
    <property type="evidence" value="ECO:0007669"/>
    <property type="project" value="TreeGrafter"/>
</dbReference>
<reference evidence="4" key="1">
    <citation type="submission" date="2021-02" db="EMBL/GenBank/DDBJ databases">
        <authorList>
            <person name="Nowell W R."/>
        </authorList>
    </citation>
    <scope>NUCLEOTIDE SEQUENCE</scope>
</reference>
<comment type="caution">
    <text evidence="4">The sequence shown here is derived from an EMBL/GenBank/DDBJ whole genome shotgun (WGS) entry which is preliminary data.</text>
</comment>
<keyword evidence="3" id="KW-1133">Transmembrane helix</keyword>
<sequence length="270" mass="31346">MIYMYSPISILFTVKVDQFHPYLLEQTHSSSDWPIPPEHELAMVGNALTTLWLFAFMAIFCAFDAAVIKDRCPIPSQLKYNYDFNWKSRSSEWNNTNAQPASLQLVLSWTPTFCQSLPQSVQDKEFQCRNSQYFGIVVHGLWPQAAKASSVRAHPRNCRDEKQLNSTFIKRFYCMMPDEDLIQSQWEKHGTCYYKTATEYYENIEKLYQSLNIPDIAAMKSKTKTNVVNAFLTQNPKLLSSAIQVSMNAENQLKEIKICYTLNYQYVRCS</sequence>
<dbReference type="Pfam" id="PF00445">
    <property type="entry name" value="Ribonuclease_T2"/>
    <property type="match status" value="1"/>
</dbReference>
<evidence type="ECO:0000313" key="5">
    <source>
        <dbReference type="Proteomes" id="UP000663845"/>
    </source>
</evidence>
<dbReference type="Proteomes" id="UP000663845">
    <property type="component" value="Unassembled WGS sequence"/>
</dbReference>
<feature type="transmembrane region" description="Helical" evidence="3">
    <location>
        <begin position="41"/>
        <end position="63"/>
    </location>
</feature>
<dbReference type="GO" id="GO:0033897">
    <property type="term" value="F:ribonuclease T2 activity"/>
    <property type="evidence" value="ECO:0007669"/>
    <property type="project" value="InterPro"/>
</dbReference>
<keyword evidence="3" id="KW-0472">Membrane</keyword>
<evidence type="ECO:0000256" key="1">
    <source>
        <dbReference type="ARBA" id="ARBA00007469"/>
    </source>
</evidence>
<accession>A0A814M1B4</accession>
<keyword evidence="3" id="KW-0812">Transmembrane</keyword>
<dbReference type="EMBL" id="CAJNOG010000203">
    <property type="protein sequence ID" value="CAF1071934.1"/>
    <property type="molecule type" value="Genomic_DNA"/>
</dbReference>
<gene>
    <name evidence="4" type="ORF">JYZ213_LOCUS19811</name>
</gene>
<name>A0A814M1B4_9BILA</name>
<dbReference type="Gene3D" id="3.90.730.10">
    <property type="entry name" value="Ribonuclease T2-like"/>
    <property type="match status" value="1"/>
</dbReference>
<dbReference type="PANTHER" id="PTHR11240">
    <property type="entry name" value="RIBONUCLEASE T2"/>
    <property type="match status" value="1"/>
</dbReference>
<protein>
    <submittedName>
        <fullName evidence="4">Uncharacterized protein</fullName>
    </submittedName>
</protein>
<comment type="similarity">
    <text evidence="1 2">Belongs to the RNase T2 family.</text>
</comment>
<organism evidence="4 5">
    <name type="scientific">Adineta steineri</name>
    <dbReference type="NCBI Taxonomy" id="433720"/>
    <lineage>
        <taxon>Eukaryota</taxon>
        <taxon>Metazoa</taxon>
        <taxon>Spiralia</taxon>
        <taxon>Gnathifera</taxon>
        <taxon>Rotifera</taxon>
        <taxon>Eurotatoria</taxon>
        <taxon>Bdelloidea</taxon>
        <taxon>Adinetida</taxon>
        <taxon>Adinetidae</taxon>
        <taxon>Adineta</taxon>
    </lineage>
</organism>
<proteinExistence type="inferred from homology"/>
<dbReference type="PANTHER" id="PTHR11240:SF22">
    <property type="entry name" value="RIBONUCLEASE T2"/>
    <property type="match status" value="1"/>
</dbReference>
<dbReference type="InterPro" id="IPR001568">
    <property type="entry name" value="RNase_T2-like"/>
</dbReference>